<dbReference type="InterPro" id="IPR037873">
    <property type="entry name" value="BamE-like"/>
</dbReference>
<evidence type="ECO:0008006" key="4">
    <source>
        <dbReference type="Google" id="ProtNLM"/>
    </source>
</evidence>
<keyword evidence="3" id="KW-1185">Reference proteome</keyword>
<accession>A0A0P0D934</accession>
<keyword evidence="1" id="KW-0732">Signal</keyword>
<gene>
    <name evidence="2" type="ORF">APS56_09405</name>
</gene>
<dbReference type="OrthoDB" id="1448615at2"/>
<sequence length="77" mass="9107">MNSTLMNQLKLGMTTEQVTEILGNSYTISQNKIEDKKEIKILSYRNSDEFYLFKFENNSLKSWNRELLLPTIETKQN</sequence>
<proteinExistence type="predicted"/>
<dbReference type="Gene3D" id="3.30.1450.10">
    <property type="match status" value="1"/>
</dbReference>
<protein>
    <recommendedName>
        <fullName evidence="4">Lipoprotein SmpA/OmlA domain-containing protein</fullName>
    </recommendedName>
</protein>
<evidence type="ECO:0000313" key="3">
    <source>
        <dbReference type="Proteomes" id="UP000057981"/>
    </source>
</evidence>
<dbReference type="Proteomes" id="UP000057981">
    <property type="component" value="Chromosome"/>
</dbReference>
<evidence type="ECO:0000313" key="2">
    <source>
        <dbReference type="EMBL" id="ALJ05327.1"/>
    </source>
</evidence>
<dbReference type="RefSeq" id="WP_054727491.1">
    <property type="nucleotide sequence ID" value="NZ_CP012898.1"/>
</dbReference>
<organism evidence="2 3">
    <name type="scientific">Pseudalgibacter alginicilyticus</name>
    <dbReference type="NCBI Taxonomy" id="1736674"/>
    <lineage>
        <taxon>Bacteria</taxon>
        <taxon>Pseudomonadati</taxon>
        <taxon>Bacteroidota</taxon>
        <taxon>Flavobacteriia</taxon>
        <taxon>Flavobacteriales</taxon>
        <taxon>Flavobacteriaceae</taxon>
        <taxon>Pseudalgibacter</taxon>
    </lineage>
</organism>
<reference evidence="2 3" key="1">
    <citation type="submission" date="2015-10" db="EMBL/GenBank/DDBJ databases">
        <authorList>
            <person name="Gilbert D.G."/>
        </authorList>
    </citation>
    <scope>NUCLEOTIDE SEQUENCE [LARGE SCALE GENOMIC DNA]</scope>
    <source>
        <strain evidence="3">HZ-22</strain>
    </source>
</reference>
<dbReference type="KEGG" id="ahz:APS56_09405"/>
<dbReference type="AlphaFoldDB" id="A0A0P0D934"/>
<dbReference type="EMBL" id="CP012898">
    <property type="protein sequence ID" value="ALJ05327.1"/>
    <property type="molecule type" value="Genomic_DNA"/>
</dbReference>
<dbReference type="STRING" id="1736674.APS56_09405"/>
<evidence type="ECO:0000256" key="1">
    <source>
        <dbReference type="ARBA" id="ARBA00022729"/>
    </source>
</evidence>
<name>A0A0P0D934_9FLAO</name>